<keyword evidence="2" id="KW-1185">Reference proteome</keyword>
<evidence type="ECO:0000313" key="2">
    <source>
        <dbReference type="Proteomes" id="UP000594263"/>
    </source>
</evidence>
<dbReference type="Gramene" id="Kaladp0053s0285.1.v1.1">
    <property type="protein sequence ID" value="Kaladp0053s0285.1.v1.1"/>
    <property type="gene ID" value="Kaladp0053s0285.v1.1"/>
</dbReference>
<protein>
    <submittedName>
        <fullName evidence="1">Uncharacterized protein</fullName>
    </submittedName>
</protein>
<dbReference type="PANTHER" id="PTHR36360:SF1">
    <property type="entry name" value="ACTIN T1-LIKE PROTEIN"/>
    <property type="match status" value="1"/>
</dbReference>
<name>A0A7N0ZZB3_KALFE</name>
<proteinExistence type="predicted"/>
<organism evidence="1 2">
    <name type="scientific">Kalanchoe fedtschenkoi</name>
    <name type="common">Lavender scallops</name>
    <name type="synonym">South American air plant</name>
    <dbReference type="NCBI Taxonomy" id="63787"/>
    <lineage>
        <taxon>Eukaryota</taxon>
        <taxon>Viridiplantae</taxon>
        <taxon>Streptophyta</taxon>
        <taxon>Embryophyta</taxon>
        <taxon>Tracheophyta</taxon>
        <taxon>Spermatophyta</taxon>
        <taxon>Magnoliopsida</taxon>
        <taxon>eudicotyledons</taxon>
        <taxon>Gunneridae</taxon>
        <taxon>Pentapetalae</taxon>
        <taxon>Saxifragales</taxon>
        <taxon>Crassulaceae</taxon>
        <taxon>Kalanchoe</taxon>
    </lineage>
</organism>
<reference evidence="1" key="1">
    <citation type="submission" date="2021-01" db="UniProtKB">
        <authorList>
            <consortium name="EnsemblPlants"/>
        </authorList>
    </citation>
    <scope>IDENTIFICATION</scope>
</reference>
<sequence>MERYFGNAFKGDPEVPHTNSGQFRKWINSTTFLKKAMEKNQPYEFKWNQHSWKIRDSYYHNWPFYWP</sequence>
<dbReference type="PANTHER" id="PTHR36360">
    <property type="entry name" value="ACTIN T1-LIKE PROTEIN"/>
    <property type="match status" value="1"/>
</dbReference>
<dbReference type="Proteomes" id="UP000594263">
    <property type="component" value="Unplaced"/>
</dbReference>
<evidence type="ECO:0000313" key="1">
    <source>
        <dbReference type="EnsemblPlants" id="Kaladp0053s0285.1.v1.1"/>
    </source>
</evidence>
<dbReference type="AlphaFoldDB" id="A0A7N0ZZB3"/>
<dbReference type="EnsemblPlants" id="Kaladp0053s0285.1.v1.1">
    <property type="protein sequence ID" value="Kaladp0053s0285.1.v1.1"/>
    <property type="gene ID" value="Kaladp0053s0285.v1.1"/>
</dbReference>
<accession>A0A7N0ZZB3</accession>